<comment type="subcellular location">
    <subcellularLocation>
        <location evidence="1">Membrane</location>
        <topology evidence="1">Multi-pass membrane protein</topology>
    </subcellularLocation>
</comment>
<feature type="transmembrane region" description="Helical" evidence="5">
    <location>
        <begin position="266"/>
        <end position="287"/>
    </location>
</feature>
<dbReference type="PANTHER" id="PTHR23501">
    <property type="entry name" value="MAJOR FACILITATOR SUPERFAMILY"/>
    <property type="match status" value="1"/>
</dbReference>
<evidence type="ECO:0000256" key="1">
    <source>
        <dbReference type="ARBA" id="ARBA00004141"/>
    </source>
</evidence>
<evidence type="ECO:0000256" key="2">
    <source>
        <dbReference type="ARBA" id="ARBA00022692"/>
    </source>
</evidence>
<feature type="transmembrane region" description="Helical" evidence="5">
    <location>
        <begin position="461"/>
        <end position="487"/>
    </location>
</feature>
<dbReference type="GO" id="GO:0022857">
    <property type="term" value="F:transmembrane transporter activity"/>
    <property type="evidence" value="ECO:0007669"/>
    <property type="project" value="InterPro"/>
</dbReference>
<sequence length="586" mass="63517">MAAALEPKQDEGTLSFPQSAIVVDRDAEEHATNQRLSPEHSLHEVRSAYSLQQVNSAGIPPVPEAEFKPTARLYLAFGTLAVITLMVALDGTSLSVALPIMARALKGTAIEAFWAGTSFLLTSTIFQPSFAQLSHIFGRKPLVMVALVLFLIGAIVAATANGFGPLLVGRSLQGVGGGGLIALTEILVTDMVPLRQRGQWFGVISAMWSVGSVTGPIVGGAFAQSVSWRWIFWINLPFVGVALILVPLTLVLAFKVSSLAEKLRRVDWIGSVLFIGSTTSFLIPITWGGVSYAWDSWRVLVPLIIGIVGLAVFVVFEEYVAKEPLIRLDVFKNRTAAASYFETTLHGMILWCILYYMPLYYEAVKGETPILSGISLFPETFTVAPAAMVTGIVISKTGRYRWAIWSGWVLTTLGIGLLYLLDVNTTTVQWVFINLVSGLGMGVLFPSMAFSIQAATINKDLAFAVALFSFFRAFGQAIGVAVGGVIFQNQLKKKLLTYPLLAPMAGAYSSDASGLVQIIQTMQHGPARTQLIQSYADSLKLVWIVMCALAGVALLSSFLIKGFELDRALETEQGFRVEKTNVDEEE</sequence>
<dbReference type="GO" id="GO:0005886">
    <property type="term" value="C:plasma membrane"/>
    <property type="evidence" value="ECO:0007669"/>
    <property type="project" value="TreeGrafter"/>
</dbReference>
<protein>
    <recommendedName>
        <fullName evidence="6">Major facilitator superfamily (MFS) profile domain-containing protein</fullName>
    </recommendedName>
</protein>
<dbReference type="InterPro" id="IPR036259">
    <property type="entry name" value="MFS_trans_sf"/>
</dbReference>
<dbReference type="Proteomes" id="UP000664534">
    <property type="component" value="Unassembled WGS sequence"/>
</dbReference>
<dbReference type="AlphaFoldDB" id="A0A8H3J2F7"/>
<dbReference type="OrthoDB" id="2351791at2759"/>
<dbReference type="FunFam" id="1.20.1720.10:FF:000018">
    <property type="entry name" value="Putative MFS multidrug transporter"/>
    <property type="match status" value="1"/>
</dbReference>
<keyword evidence="3 5" id="KW-1133">Transmembrane helix</keyword>
<proteinExistence type="predicted"/>
<feature type="domain" description="Major facilitator superfamily (MFS) profile" evidence="6">
    <location>
        <begin position="76"/>
        <end position="565"/>
    </location>
</feature>
<evidence type="ECO:0000259" key="6">
    <source>
        <dbReference type="PROSITE" id="PS50850"/>
    </source>
</evidence>
<dbReference type="PRINTS" id="PR01036">
    <property type="entry name" value="TCRTETB"/>
</dbReference>
<feature type="transmembrane region" description="Helical" evidence="5">
    <location>
        <begin position="73"/>
        <end position="100"/>
    </location>
</feature>
<dbReference type="Gene3D" id="1.20.1250.20">
    <property type="entry name" value="MFS general substrate transporter like domains"/>
    <property type="match status" value="1"/>
</dbReference>
<reference evidence="7" key="1">
    <citation type="submission" date="2021-03" db="EMBL/GenBank/DDBJ databases">
        <authorList>
            <person name="Tagirdzhanova G."/>
        </authorList>
    </citation>
    <scope>NUCLEOTIDE SEQUENCE</scope>
</reference>
<feature type="transmembrane region" description="Helical" evidence="5">
    <location>
        <begin position="402"/>
        <end position="421"/>
    </location>
</feature>
<evidence type="ECO:0000256" key="3">
    <source>
        <dbReference type="ARBA" id="ARBA00022989"/>
    </source>
</evidence>
<dbReference type="PANTHER" id="PTHR23501:SF59">
    <property type="entry name" value="MAJOR FACILITATOR SUPERFAMILY (MFS) PROFILE DOMAIN-CONTAINING PROTEIN-RELATED"/>
    <property type="match status" value="1"/>
</dbReference>
<evidence type="ECO:0000256" key="5">
    <source>
        <dbReference type="SAM" id="Phobius"/>
    </source>
</evidence>
<feature type="transmembrane region" description="Helical" evidence="5">
    <location>
        <begin position="142"/>
        <end position="164"/>
    </location>
</feature>
<feature type="transmembrane region" description="Helical" evidence="5">
    <location>
        <begin position="427"/>
        <end position="449"/>
    </location>
</feature>
<dbReference type="Pfam" id="PF07690">
    <property type="entry name" value="MFS_1"/>
    <property type="match status" value="1"/>
</dbReference>
<organism evidence="7 8">
    <name type="scientific">Imshaugia aleurites</name>
    <dbReference type="NCBI Taxonomy" id="172621"/>
    <lineage>
        <taxon>Eukaryota</taxon>
        <taxon>Fungi</taxon>
        <taxon>Dikarya</taxon>
        <taxon>Ascomycota</taxon>
        <taxon>Pezizomycotina</taxon>
        <taxon>Lecanoromycetes</taxon>
        <taxon>OSLEUM clade</taxon>
        <taxon>Lecanoromycetidae</taxon>
        <taxon>Lecanorales</taxon>
        <taxon>Lecanorineae</taxon>
        <taxon>Parmeliaceae</taxon>
        <taxon>Imshaugia</taxon>
    </lineage>
</organism>
<name>A0A8H3J2F7_9LECA</name>
<feature type="transmembrane region" description="Helical" evidence="5">
    <location>
        <begin position="370"/>
        <end position="395"/>
    </location>
</feature>
<feature type="transmembrane region" description="Helical" evidence="5">
    <location>
        <begin position="170"/>
        <end position="188"/>
    </location>
</feature>
<evidence type="ECO:0000313" key="8">
    <source>
        <dbReference type="Proteomes" id="UP000664534"/>
    </source>
</evidence>
<keyword evidence="2 5" id="KW-0812">Transmembrane</keyword>
<feature type="transmembrane region" description="Helical" evidence="5">
    <location>
        <begin position="112"/>
        <end position="130"/>
    </location>
</feature>
<evidence type="ECO:0000256" key="4">
    <source>
        <dbReference type="ARBA" id="ARBA00023136"/>
    </source>
</evidence>
<feature type="transmembrane region" description="Helical" evidence="5">
    <location>
        <begin position="541"/>
        <end position="560"/>
    </location>
</feature>
<dbReference type="EMBL" id="CAJPDT010000119">
    <property type="protein sequence ID" value="CAF9939487.1"/>
    <property type="molecule type" value="Genomic_DNA"/>
</dbReference>
<feature type="transmembrane region" description="Helical" evidence="5">
    <location>
        <begin position="337"/>
        <end position="358"/>
    </location>
</feature>
<keyword evidence="8" id="KW-1185">Reference proteome</keyword>
<dbReference type="Gene3D" id="1.20.1720.10">
    <property type="entry name" value="Multidrug resistance protein D"/>
    <property type="match status" value="1"/>
</dbReference>
<accession>A0A8H3J2F7</accession>
<comment type="caution">
    <text evidence="7">The sequence shown here is derived from an EMBL/GenBank/DDBJ whole genome shotgun (WGS) entry which is preliminary data.</text>
</comment>
<feature type="transmembrane region" description="Helical" evidence="5">
    <location>
        <begin position="299"/>
        <end position="316"/>
    </location>
</feature>
<feature type="transmembrane region" description="Helical" evidence="5">
    <location>
        <begin position="230"/>
        <end position="254"/>
    </location>
</feature>
<dbReference type="InterPro" id="IPR011701">
    <property type="entry name" value="MFS"/>
</dbReference>
<dbReference type="CDD" id="cd17502">
    <property type="entry name" value="MFS_Azr1_MDR_like"/>
    <property type="match status" value="1"/>
</dbReference>
<feature type="transmembrane region" description="Helical" evidence="5">
    <location>
        <begin position="200"/>
        <end position="224"/>
    </location>
</feature>
<evidence type="ECO:0000313" key="7">
    <source>
        <dbReference type="EMBL" id="CAF9939487.1"/>
    </source>
</evidence>
<dbReference type="InterPro" id="IPR020846">
    <property type="entry name" value="MFS_dom"/>
</dbReference>
<dbReference type="SUPFAM" id="SSF103473">
    <property type="entry name" value="MFS general substrate transporter"/>
    <property type="match status" value="1"/>
</dbReference>
<dbReference type="PROSITE" id="PS50850">
    <property type="entry name" value="MFS"/>
    <property type="match status" value="1"/>
</dbReference>
<gene>
    <name evidence="7" type="ORF">IMSHALPRED_001370</name>
</gene>
<keyword evidence="4 5" id="KW-0472">Membrane</keyword>
<dbReference type="FunFam" id="1.20.1250.20:FF:000786">
    <property type="entry name" value="MFS multidrug transporter, putative"/>
    <property type="match status" value="1"/>
</dbReference>